<dbReference type="EMBL" id="QXFW01003263">
    <property type="protein sequence ID" value="KAE8971892.1"/>
    <property type="molecule type" value="Genomic_DNA"/>
</dbReference>
<dbReference type="Proteomes" id="UP000460718">
    <property type="component" value="Unassembled WGS sequence"/>
</dbReference>
<evidence type="ECO:0000313" key="2">
    <source>
        <dbReference type="EMBL" id="KAE8971892.1"/>
    </source>
</evidence>
<dbReference type="AlphaFoldDB" id="A0A6A3HSE7"/>
<sequence length="63" mass="6881">MPRNWGFLLIACASVSIARLNKSGASGQPCRIPDLIAQSWDVISLTRKRAVVPSCRKSITLIN</sequence>
<protein>
    <recommendedName>
        <fullName evidence="4">RxLR effector protein</fullName>
    </recommendedName>
</protein>
<evidence type="ECO:0000256" key="1">
    <source>
        <dbReference type="SAM" id="SignalP"/>
    </source>
</evidence>
<feature type="chain" id="PRO_5025619913" description="RxLR effector protein" evidence="1">
    <location>
        <begin position="19"/>
        <end position="63"/>
    </location>
</feature>
<evidence type="ECO:0000313" key="3">
    <source>
        <dbReference type="Proteomes" id="UP000460718"/>
    </source>
</evidence>
<gene>
    <name evidence="2" type="ORF">PF011_g25861</name>
</gene>
<reference evidence="2 3" key="1">
    <citation type="submission" date="2018-09" db="EMBL/GenBank/DDBJ databases">
        <title>Genomic investigation of the strawberry pathogen Phytophthora fragariae indicates pathogenicity is determined by transcriptional variation in three key races.</title>
        <authorList>
            <person name="Adams T.M."/>
            <person name="Armitage A.D."/>
            <person name="Sobczyk M.K."/>
            <person name="Bates H.J."/>
            <person name="Dunwell J.M."/>
            <person name="Nellist C.F."/>
            <person name="Harrison R.J."/>
        </authorList>
    </citation>
    <scope>NUCLEOTIDE SEQUENCE [LARGE SCALE GENOMIC DNA]</scope>
    <source>
        <strain evidence="2 3">SCRP245</strain>
    </source>
</reference>
<keyword evidence="1" id="KW-0732">Signal</keyword>
<accession>A0A6A3HSE7</accession>
<feature type="signal peptide" evidence="1">
    <location>
        <begin position="1"/>
        <end position="18"/>
    </location>
</feature>
<organism evidence="2 3">
    <name type="scientific">Phytophthora fragariae</name>
    <dbReference type="NCBI Taxonomy" id="53985"/>
    <lineage>
        <taxon>Eukaryota</taxon>
        <taxon>Sar</taxon>
        <taxon>Stramenopiles</taxon>
        <taxon>Oomycota</taxon>
        <taxon>Peronosporomycetes</taxon>
        <taxon>Peronosporales</taxon>
        <taxon>Peronosporaceae</taxon>
        <taxon>Phytophthora</taxon>
    </lineage>
</organism>
<name>A0A6A3HSE7_9STRA</name>
<proteinExistence type="predicted"/>
<comment type="caution">
    <text evidence="2">The sequence shown here is derived from an EMBL/GenBank/DDBJ whole genome shotgun (WGS) entry which is preliminary data.</text>
</comment>
<evidence type="ECO:0008006" key="4">
    <source>
        <dbReference type="Google" id="ProtNLM"/>
    </source>
</evidence>